<feature type="domain" description="ABC transporter" evidence="7">
    <location>
        <begin position="4"/>
        <end position="241"/>
    </location>
</feature>
<name>A0A1W1HCD7_9BACT</name>
<evidence type="ECO:0000256" key="5">
    <source>
        <dbReference type="ARBA" id="ARBA00023136"/>
    </source>
</evidence>
<accession>A0A1W1HCD7</accession>
<dbReference type="Pfam" id="PF00005">
    <property type="entry name" value="ABC_tran"/>
    <property type="match status" value="1"/>
</dbReference>
<dbReference type="Gene3D" id="3.40.50.300">
    <property type="entry name" value="P-loop containing nucleotide triphosphate hydrolases"/>
    <property type="match status" value="1"/>
</dbReference>
<keyword evidence="8" id="KW-0762">Sugar transport</keyword>
<dbReference type="GO" id="GO:0016887">
    <property type="term" value="F:ATP hydrolysis activity"/>
    <property type="evidence" value="ECO:0007669"/>
    <property type="project" value="InterPro"/>
</dbReference>
<proteinExistence type="predicted"/>
<dbReference type="InterPro" id="IPR003593">
    <property type="entry name" value="AAA+_ATPase"/>
</dbReference>
<protein>
    <submittedName>
        <fullName evidence="8">ABC-type sugar transport system, ATP-binding protein</fullName>
        <ecNumber evidence="8">3.6.3.30</ecNumber>
    </submittedName>
</protein>
<keyword evidence="1" id="KW-0813">Transport</keyword>
<dbReference type="Pfam" id="PF17912">
    <property type="entry name" value="OB_MalK"/>
    <property type="match status" value="1"/>
</dbReference>
<dbReference type="SMART" id="SM00382">
    <property type="entry name" value="AAA"/>
    <property type="match status" value="1"/>
</dbReference>
<dbReference type="STRING" id="1246637.MTBBW1_2120005"/>
<keyword evidence="2" id="KW-1003">Cell membrane</keyword>
<dbReference type="GO" id="GO:0055052">
    <property type="term" value="C:ATP-binding cassette (ABC) transporter complex, substrate-binding subunit-containing"/>
    <property type="evidence" value="ECO:0007669"/>
    <property type="project" value="TreeGrafter"/>
</dbReference>
<keyword evidence="5" id="KW-0472">Membrane</keyword>
<dbReference type="SUPFAM" id="SSF50331">
    <property type="entry name" value="MOP-like"/>
    <property type="match status" value="1"/>
</dbReference>
<dbReference type="EMBL" id="FWEV01000127">
    <property type="protein sequence ID" value="SLM30096.1"/>
    <property type="molecule type" value="Genomic_DNA"/>
</dbReference>
<sequence>MAEINLNKIAHSYIKNPSSDSDYALKLIDNIWEDGGAYALLGPSGCGKTTLLNIISGLLVPSKGRILFDGKDVTEMPPEKRNIAQVFQFPVLYDTMTVYDNLAFPLRNRKFDQNTVDKRVREIAEVLELTPFLGKKAAGLAADAKQKISLGRGLVRDDVAAILFDEPLTVIDPNLKWQLRCKLKTIHEQLKLTFIYVTHDQVEALTFADKVVVMYDGEIVQIGTPQELFENPTHRFVGYFIGSPGMNFLPCRVEGNKAIVNDVVISIGDDLAELAAKASGKLELGIRPLYLKVHDNEYDDEPTASANNGLNANKLFTKSSENGINGNNSSENRISSSKNGSRIKAKVKALQDQGNFKILTAEMAGFTLRARLSEGQSCNSDYVWLEFPHEWIRLFANERLLQHDKNRR</sequence>
<evidence type="ECO:0000313" key="8">
    <source>
        <dbReference type="EMBL" id="SLM30096.1"/>
    </source>
</evidence>
<dbReference type="FunFam" id="3.40.50.300:FF:000042">
    <property type="entry name" value="Maltose/maltodextrin ABC transporter, ATP-binding protein"/>
    <property type="match status" value="1"/>
</dbReference>
<feature type="compositionally biased region" description="Low complexity" evidence="6">
    <location>
        <begin position="318"/>
        <end position="339"/>
    </location>
</feature>
<keyword evidence="4 8" id="KW-0067">ATP-binding</keyword>
<dbReference type="PROSITE" id="PS50893">
    <property type="entry name" value="ABC_TRANSPORTER_2"/>
    <property type="match status" value="1"/>
</dbReference>
<dbReference type="EC" id="3.6.3.30" evidence="8"/>
<dbReference type="Proteomes" id="UP000191931">
    <property type="component" value="Unassembled WGS sequence"/>
</dbReference>
<keyword evidence="9" id="KW-1185">Reference proteome</keyword>
<dbReference type="Gene3D" id="2.40.50.100">
    <property type="match status" value="1"/>
</dbReference>
<keyword evidence="8" id="KW-0378">Hydrolase</keyword>
<dbReference type="OrthoDB" id="9809450at2"/>
<evidence type="ECO:0000256" key="4">
    <source>
        <dbReference type="ARBA" id="ARBA00022840"/>
    </source>
</evidence>
<dbReference type="RefSeq" id="WP_080807522.1">
    <property type="nucleotide sequence ID" value="NZ_LT828557.1"/>
</dbReference>
<gene>
    <name evidence="8" type="ORF">MTBBW1_2120005</name>
</gene>
<evidence type="ECO:0000256" key="3">
    <source>
        <dbReference type="ARBA" id="ARBA00022741"/>
    </source>
</evidence>
<keyword evidence="3" id="KW-0547">Nucleotide-binding</keyword>
<organism evidence="8 9">
    <name type="scientific">Desulfamplus magnetovallimortis</name>
    <dbReference type="NCBI Taxonomy" id="1246637"/>
    <lineage>
        <taxon>Bacteria</taxon>
        <taxon>Pseudomonadati</taxon>
        <taxon>Thermodesulfobacteriota</taxon>
        <taxon>Desulfobacteria</taxon>
        <taxon>Desulfobacterales</taxon>
        <taxon>Desulfobacteraceae</taxon>
        <taxon>Desulfamplus</taxon>
    </lineage>
</organism>
<dbReference type="PANTHER" id="PTHR43875:SF14">
    <property type="entry name" value="ABC TRANSPORTER ATP-BINDING PROTEIN"/>
    <property type="match status" value="1"/>
</dbReference>
<dbReference type="InterPro" id="IPR015853">
    <property type="entry name" value="ABC_transpr_FbpC"/>
</dbReference>
<dbReference type="CDD" id="cd03259">
    <property type="entry name" value="ABC_Carb_Solutes_like"/>
    <property type="match status" value="1"/>
</dbReference>
<dbReference type="InterPro" id="IPR047641">
    <property type="entry name" value="ABC_transpr_MalK/UgpC-like"/>
</dbReference>
<dbReference type="SUPFAM" id="SSF52540">
    <property type="entry name" value="P-loop containing nucleoside triphosphate hydrolases"/>
    <property type="match status" value="1"/>
</dbReference>
<evidence type="ECO:0000256" key="1">
    <source>
        <dbReference type="ARBA" id="ARBA00022448"/>
    </source>
</evidence>
<evidence type="ECO:0000259" key="7">
    <source>
        <dbReference type="PROSITE" id="PS50893"/>
    </source>
</evidence>
<dbReference type="PANTHER" id="PTHR43875">
    <property type="entry name" value="MALTODEXTRIN IMPORT ATP-BINDING PROTEIN MSMX"/>
    <property type="match status" value="1"/>
</dbReference>
<dbReference type="InterPro" id="IPR040582">
    <property type="entry name" value="OB_MalK-like"/>
</dbReference>
<dbReference type="InterPro" id="IPR027417">
    <property type="entry name" value="P-loop_NTPase"/>
</dbReference>
<dbReference type="InterPro" id="IPR003439">
    <property type="entry name" value="ABC_transporter-like_ATP-bd"/>
</dbReference>
<evidence type="ECO:0000313" key="9">
    <source>
        <dbReference type="Proteomes" id="UP000191931"/>
    </source>
</evidence>
<dbReference type="GO" id="GO:0005524">
    <property type="term" value="F:ATP binding"/>
    <property type="evidence" value="ECO:0007669"/>
    <property type="project" value="UniProtKB-KW"/>
</dbReference>
<dbReference type="GO" id="GO:0015408">
    <property type="term" value="F:ABC-type ferric iron transporter activity"/>
    <property type="evidence" value="ECO:0007669"/>
    <property type="project" value="InterPro"/>
</dbReference>
<feature type="region of interest" description="Disordered" evidence="6">
    <location>
        <begin position="317"/>
        <end position="339"/>
    </location>
</feature>
<reference evidence="8 9" key="1">
    <citation type="submission" date="2017-03" db="EMBL/GenBank/DDBJ databases">
        <authorList>
            <person name="Afonso C.L."/>
            <person name="Miller P.J."/>
            <person name="Scott M.A."/>
            <person name="Spackman E."/>
            <person name="Goraichik I."/>
            <person name="Dimitrov K.M."/>
            <person name="Suarez D.L."/>
            <person name="Swayne D.E."/>
        </authorList>
    </citation>
    <scope>NUCLEOTIDE SEQUENCE [LARGE SCALE GENOMIC DNA]</scope>
    <source>
        <strain evidence="8">PRJEB14757</strain>
    </source>
</reference>
<dbReference type="AlphaFoldDB" id="A0A1W1HCD7"/>
<evidence type="ECO:0000256" key="6">
    <source>
        <dbReference type="SAM" id="MobiDB-lite"/>
    </source>
</evidence>
<evidence type="ECO:0000256" key="2">
    <source>
        <dbReference type="ARBA" id="ARBA00022475"/>
    </source>
</evidence>
<dbReference type="InterPro" id="IPR008995">
    <property type="entry name" value="Mo/tungstate-bd_C_term_dom"/>
</dbReference>